<gene>
    <name evidence="3" type="ORF">PMALA_073170</name>
</gene>
<keyword evidence="2" id="KW-1133">Transmembrane helix</keyword>
<evidence type="ECO:0000256" key="1">
    <source>
        <dbReference type="SAM" id="MobiDB-lite"/>
    </source>
</evidence>
<evidence type="ECO:0000313" key="3">
    <source>
        <dbReference type="EMBL" id="SBS99946.1"/>
    </source>
</evidence>
<dbReference type="Pfam" id="PF12420">
    <property type="entry name" value="DUF3671"/>
    <property type="match status" value="1"/>
</dbReference>
<feature type="compositionally biased region" description="Basic residues" evidence="1">
    <location>
        <begin position="75"/>
        <end position="84"/>
    </location>
</feature>
<feature type="compositionally biased region" description="Polar residues" evidence="1">
    <location>
        <begin position="53"/>
        <end position="71"/>
    </location>
</feature>
<evidence type="ECO:0000256" key="2">
    <source>
        <dbReference type="SAM" id="Phobius"/>
    </source>
</evidence>
<accession>A0A1A8X6V0</accession>
<dbReference type="EMBL" id="FLQW01006101">
    <property type="protein sequence ID" value="SBS99946.1"/>
    <property type="molecule type" value="Genomic_DNA"/>
</dbReference>
<name>A0A1A8X6V0_PLAMA</name>
<dbReference type="AlphaFoldDB" id="A0A1A8X6V0"/>
<proteinExistence type="predicted"/>
<keyword evidence="2" id="KW-0472">Membrane</keyword>
<dbReference type="VEuPathDB" id="PlasmoDB:PmUG01_08060900"/>
<feature type="transmembrane region" description="Helical" evidence="2">
    <location>
        <begin position="213"/>
        <end position="234"/>
    </location>
</feature>
<dbReference type="Proteomes" id="UP000078597">
    <property type="component" value="Unassembled WGS sequence"/>
</dbReference>
<feature type="transmembrane region" description="Helical" evidence="2">
    <location>
        <begin position="129"/>
        <end position="149"/>
    </location>
</feature>
<reference evidence="4" key="1">
    <citation type="submission" date="2016-05" db="EMBL/GenBank/DDBJ databases">
        <authorList>
            <person name="Naeem Raeece"/>
        </authorList>
    </citation>
    <scope>NUCLEOTIDE SEQUENCE [LARGE SCALE GENOMIC DNA]</scope>
</reference>
<organism evidence="3 4">
    <name type="scientific">Plasmodium malariae</name>
    <dbReference type="NCBI Taxonomy" id="5858"/>
    <lineage>
        <taxon>Eukaryota</taxon>
        <taxon>Sar</taxon>
        <taxon>Alveolata</taxon>
        <taxon>Apicomplexa</taxon>
        <taxon>Aconoidasida</taxon>
        <taxon>Haemosporida</taxon>
        <taxon>Plasmodiidae</taxon>
        <taxon>Plasmodium</taxon>
        <taxon>Plasmodium (Plasmodium)</taxon>
    </lineage>
</organism>
<keyword evidence="2" id="KW-0812">Transmembrane</keyword>
<feature type="region of interest" description="Disordered" evidence="1">
    <location>
        <begin position="53"/>
        <end position="85"/>
    </location>
</feature>
<evidence type="ECO:0008006" key="5">
    <source>
        <dbReference type="Google" id="ProtNLM"/>
    </source>
</evidence>
<sequence>MHNKSLVEICKHRRNLYTTNYHLMENYMPNKDTSVIYLKEEIPRGVDDKNNIYNNEKINSGTNKETNGNSPNNKRDHKKVKKNKSSTFETKKYSHFEKKIFKDLDYVDFLQNNKTISEKLYKKIILKKYLLRIVLPMMLFFLLFIAFIVEFFSGYGISNEIYFLLVTYLKESGWVKSLASRLRNTFLGGIFNKTVTTGSGKKSYLVKNFCNGLTYFLIFVILGIAFISGVVYYHKKVKKYEKIKFRKK</sequence>
<protein>
    <recommendedName>
        <fullName evidence="5">Fam-l protein</fullName>
    </recommendedName>
</protein>
<dbReference type="InterPro" id="IPR022139">
    <property type="entry name" value="Fam-L/Fam-M-like_plasmodium"/>
</dbReference>
<evidence type="ECO:0000313" key="4">
    <source>
        <dbReference type="Proteomes" id="UP000078597"/>
    </source>
</evidence>